<evidence type="ECO:0000256" key="1">
    <source>
        <dbReference type="ARBA" id="ARBA00004141"/>
    </source>
</evidence>
<dbReference type="InterPro" id="IPR036259">
    <property type="entry name" value="MFS_trans_sf"/>
</dbReference>
<dbReference type="GO" id="GO:0016020">
    <property type="term" value="C:membrane"/>
    <property type="evidence" value="ECO:0007669"/>
    <property type="project" value="UniProtKB-SubCell"/>
</dbReference>
<dbReference type="Pfam" id="PF07690">
    <property type="entry name" value="MFS_1"/>
    <property type="match status" value="1"/>
</dbReference>
<dbReference type="OrthoDB" id="3639251at2759"/>
<dbReference type="SUPFAM" id="SSF103473">
    <property type="entry name" value="MFS general substrate transporter"/>
    <property type="match status" value="1"/>
</dbReference>
<dbReference type="EMBL" id="ML738618">
    <property type="protein sequence ID" value="KAE8163374.1"/>
    <property type="molecule type" value="Genomic_DNA"/>
</dbReference>
<evidence type="ECO:0000256" key="4">
    <source>
        <dbReference type="ARBA" id="ARBA00022692"/>
    </source>
</evidence>
<dbReference type="GO" id="GO:0022857">
    <property type="term" value="F:transmembrane transporter activity"/>
    <property type="evidence" value="ECO:0007669"/>
    <property type="project" value="InterPro"/>
</dbReference>
<organism evidence="9 10">
    <name type="scientific">Aspergillus tamarii</name>
    <dbReference type="NCBI Taxonomy" id="41984"/>
    <lineage>
        <taxon>Eukaryota</taxon>
        <taxon>Fungi</taxon>
        <taxon>Dikarya</taxon>
        <taxon>Ascomycota</taxon>
        <taxon>Pezizomycotina</taxon>
        <taxon>Eurotiomycetes</taxon>
        <taxon>Eurotiomycetidae</taxon>
        <taxon>Eurotiales</taxon>
        <taxon>Aspergillaceae</taxon>
        <taxon>Aspergillus</taxon>
        <taxon>Aspergillus subgen. Circumdati</taxon>
    </lineage>
</organism>
<keyword evidence="3" id="KW-0813">Transport</keyword>
<evidence type="ECO:0000313" key="10">
    <source>
        <dbReference type="Proteomes" id="UP000326950"/>
    </source>
</evidence>
<dbReference type="Gene3D" id="1.20.1250.20">
    <property type="entry name" value="MFS general substrate transporter like domains"/>
    <property type="match status" value="2"/>
</dbReference>
<keyword evidence="6 8" id="KW-0472">Membrane</keyword>
<feature type="transmembrane region" description="Helical" evidence="8">
    <location>
        <begin position="273"/>
        <end position="293"/>
    </location>
</feature>
<feature type="transmembrane region" description="Helical" evidence="8">
    <location>
        <begin position="392"/>
        <end position="413"/>
    </location>
</feature>
<name>A0A5N6UXP6_ASPTM</name>
<evidence type="ECO:0000256" key="5">
    <source>
        <dbReference type="ARBA" id="ARBA00022989"/>
    </source>
</evidence>
<protein>
    <submittedName>
        <fullName evidence="9">Major facilitator superfamily domain-containing protein</fullName>
    </submittedName>
</protein>
<feature type="transmembrane region" description="Helical" evidence="8">
    <location>
        <begin position="233"/>
        <end position="253"/>
    </location>
</feature>
<proteinExistence type="inferred from homology"/>
<dbReference type="Proteomes" id="UP000326950">
    <property type="component" value="Unassembled WGS sequence"/>
</dbReference>
<feature type="region of interest" description="Disordered" evidence="7">
    <location>
        <begin position="1"/>
        <end position="33"/>
    </location>
</feature>
<dbReference type="PANTHER" id="PTHR43791">
    <property type="entry name" value="PERMEASE-RELATED"/>
    <property type="match status" value="1"/>
</dbReference>
<evidence type="ECO:0000256" key="3">
    <source>
        <dbReference type="ARBA" id="ARBA00022448"/>
    </source>
</evidence>
<comment type="similarity">
    <text evidence="2">Belongs to the major facilitator superfamily.</text>
</comment>
<evidence type="ECO:0000256" key="8">
    <source>
        <dbReference type="SAM" id="Phobius"/>
    </source>
</evidence>
<comment type="subcellular location">
    <subcellularLocation>
        <location evidence="1">Membrane</location>
        <topology evidence="1">Multi-pass membrane protein</topology>
    </subcellularLocation>
</comment>
<feature type="transmembrane region" description="Helical" evidence="8">
    <location>
        <begin position="300"/>
        <end position="321"/>
    </location>
</feature>
<keyword evidence="5 8" id="KW-1133">Transmembrane helix</keyword>
<dbReference type="AlphaFoldDB" id="A0A5N6UXP6"/>
<dbReference type="FunFam" id="1.20.1250.20:FF:000013">
    <property type="entry name" value="MFS general substrate transporter"/>
    <property type="match status" value="1"/>
</dbReference>
<gene>
    <name evidence="9" type="ORF">BDV40DRAFT_287789</name>
</gene>
<evidence type="ECO:0000313" key="9">
    <source>
        <dbReference type="EMBL" id="KAE8163374.1"/>
    </source>
</evidence>
<dbReference type="PANTHER" id="PTHR43791:SF47">
    <property type="entry name" value="MAJOR FACILITATOR SUPERFAMILY (MFS) PROFILE DOMAIN-CONTAINING PROTEIN-RELATED"/>
    <property type="match status" value="1"/>
</dbReference>
<reference evidence="9 10" key="1">
    <citation type="submission" date="2019-04" db="EMBL/GenBank/DDBJ databases">
        <title>Friends and foes A comparative genomics study of 23 Aspergillus species from section Flavi.</title>
        <authorList>
            <consortium name="DOE Joint Genome Institute"/>
            <person name="Kjaerbolling I."/>
            <person name="Vesth T."/>
            <person name="Frisvad J.C."/>
            <person name="Nybo J.L."/>
            <person name="Theobald S."/>
            <person name="Kildgaard S."/>
            <person name="Isbrandt T."/>
            <person name="Kuo A."/>
            <person name="Sato A."/>
            <person name="Lyhne E.K."/>
            <person name="Kogle M.E."/>
            <person name="Wiebenga A."/>
            <person name="Kun R.S."/>
            <person name="Lubbers R.J."/>
            <person name="Makela M.R."/>
            <person name="Barry K."/>
            <person name="Chovatia M."/>
            <person name="Clum A."/>
            <person name="Daum C."/>
            <person name="Haridas S."/>
            <person name="He G."/>
            <person name="LaButti K."/>
            <person name="Lipzen A."/>
            <person name="Mondo S."/>
            <person name="Riley R."/>
            <person name="Salamov A."/>
            <person name="Simmons B.A."/>
            <person name="Magnuson J.K."/>
            <person name="Henrissat B."/>
            <person name="Mortensen U.H."/>
            <person name="Larsen T.O."/>
            <person name="Devries R.P."/>
            <person name="Grigoriev I.V."/>
            <person name="Machida M."/>
            <person name="Baker S.E."/>
            <person name="Andersen M.R."/>
        </authorList>
    </citation>
    <scope>NUCLEOTIDE SEQUENCE [LARGE SCALE GENOMIC DNA]</scope>
    <source>
        <strain evidence="9 10">CBS 117626</strain>
    </source>
</reference>
<sequence>MNKKENAAEEIEDAGSHPLKALGSIKDGDADELPQWTNEEERKLVRTIDWRVFPMLCTIFGLSLLDRTNISSAYIAGLGADIHLSQGIWVIRNPIESCHPSHRRQGVAELPDYIMGRLRPRDGLPVFPGAVFIIGSWYRQYETATRVSLFYMAALIASGFGPILAYVFSLIRGIATIVAGIAAAFFLVEFPDKASWLTPRQKQIAIARLSVDKLEKEYRHPSLKEAMVMIWDWKIIVFSIQYFIAASSVYSIAYFKTIILREGMGFSYALSQILSSPPYVFAVIMSLVMAWLSDKYKIRWAILVVQSLSAVVGLLITLYSGPPGVRYFGLFIAVFGTQANIPGTLSYGQSQIPTVEKRGVIAAAMISVGAAGGIAGSTIFRTQDAPRYMPGMWATIAMQMLYTVVTLAFSFYLKRQNRLVDEGKRGDLEGVSGFRYAP</sequence>
<feature type="transmembrane region" description="Helical" evidence="8">
    <location>
        <begin position="327"/>
        <end position="348"/>
    </location>
</feature>
<feature type="transmembrane region" description="Helical" evidence="8">
    <location>
        <begin position="174"/>
        <end position="190"/>
    </location>
</feature>
<feature type="transmembrane region" description="Helical" evidence="8">
    <location>
        <begin position="149"/>
        <end position="168"/>
    </location>
</feature>
<accession>A0A5N6UXP6</accession>
<evidence type="ECO:0000256" key="6">
    <source>
        <dbReference type="ARBA" id="ARBA00023136"/>
    </source>
</evidence>
<keyword evidence="4 8" id="KW-0812">Transmembrane</keyword>
<feature type="transmembrane region" description="Helical" evidence="8">
    <location>
        <begin position="360"/>
        <end position="380"/>
    </location>
</feature>
<evidence type="ECO:0000256" key="2">
    <source>
        <dbReference type="ARBA" id="ARBA00008335"/>
    </source>
</evidence>
<dbReference type="InterPro" id="IPR011701">
    <property type="entry name" value="MFS"/>
</dbReference>
<evidence type="ECO:0000256" key="7">
    <source>
        <dbReference type="SAM" id="MobiDB-lite"/>
    </source>
</evidence>
<keyword evidence="10" id="KW-1185">Reference proteome</keyword>